<keyword evidence="2" id="KW-0067">ATP-binding</keyword>
<dbReference type="SUPFAM" id="SSF52540">
    <property type="entry name" value="P-loop containing nucleoside triphosphate hydrolases"/>
    <property type="match status" value="1"/>
</dbReference>
<dbReference type="Pfam" id="PF01121">
    <property type="entry name" value="CoaE"/>
    <property type="match status" value="1"/>
</dbReference>
<accession>R4U1V4</accession>
<evidence type="ECO:0000313" key="5">
    <source>
        <dbReference type="Proteomes" id="UP000013964"/>
    </source>
</evidence>
<keyword evidence="4" id="KW-0418">Kinase</keyword>
<dbReference type="NCBIfam" id="TIGR00152">
    <property type="entry name" value="dephospho-CoA kinase"/>
    <property type="match status" value="1"/>
</dbReference>
<dbReference type="PATRIC" id="fig|1276227.3.peg.741"/>
<dbReference type="GO" id="GO:0004140">
    <property type="term" value="F:dephospho-CoA kinase activity"/>
    <property type="evidence" value="ECO:0007669"/>
    <property type="project" value="UniProtKB-UniRule"/>
</dbReference>
<dbReference type="STRING" id="1276227.SCHRY_v1c07360"/>
<dbReference type="AlphaFoldDB" id="R4U1V4"/>
<dbReference type="GO" id="GO:0005524">
    <property type="term" value="F:ATP binding"/>
    <property type="evidence" value="ECO:0007669"/>
    <property type="project" value="UniProtKB-KW"/>
</dbReference>
<dbReference type="Proteomes" id="UP000013964">
    <property type="component" value="Chromosome"/>
</dbReference>
<evidence type="ECO:0000256" key="1">
    <source>
        <dbReference type="ARBA" id="ARBA00022741"/>
    </source>
</evidence>
<protein>
    <recommendedName>
        <fullName evidence="3">Dephospho-CoA kinase</fullName>
        <ecNumber evidence="3">2.7.1.24</ecNumber>
    </recommendedName>
</protein>
<dbReference type="InterPro" id="IPR001977">
    <property type="entry name" value="Depp_CoAkinase"/>
</dbReference>
<keyword evidence="5" id="KW-1185">Reference proteome</keyword>
<proteinExistence type="predicted"/>
<dbReference type="CDD" id="cd02022">
    <property type="entry name" value="DPCK"/>
    <property type="match status" value="1"/>
</dbReference>
<sequence>MIIGVYGPIGAGKSTLCHYLAENYHYHYLSADQIAQTIMASKATMDFFAKHYPQVITEQSYDKTQLRQLLFINQNANEKIRDFLWPLVGNKIKEIITARQNQNIVIEAVAFKNLKIVLDYKIFITAPPEILFKRVKERNTTWTTEEINSLLAIQEELFTREKYDFKIINNTFEQELCNEIDQIMVKMGRK</sequence>
<dbReference type="OrthoDB" id="9812943at2"/>
<organism evidence="4 5">
    <name type="scientific">Spiroplasma chrysopicola DF-1</name>
    <dbReference type="NCBI Taxonomy" id="1276227"/>
    <lineage>
        <taxon>Bacteria</taxon>
        <taxon>Bacillati</taxon>
        <taxon>Mycoplasmatota</taxon>
        <taxon>Mollicutes</taxon>
        <taxon>Entomoplasmatales</taxon>
        <taxon>Spiroplasmataceae</taxon>
        <taxon>Spiroplasma</taxon>
    </lineage>
</organism>
<evidence type="ECO:0000256" key="2">
    <source>
        <dbReference type="ARBA" id="ARBA00022840"/>
    </source>
</evidence>
<reference evidence="4 5" key="1">
    <citation type="journal article" date="2013" name="Genome Biol. Evol.">
        <title>Complete genomes of two dipteran-associated spiroplasmas provided insights into the origin, dynamics, and impacts of viral invasion in spiroplasma.</title>
        <authorList>
            <person name="Ku C."/>
            <person name="Lo W.S."/>
            <person name="Chen L.L."/>
            <person name="Kuo C.H."/>
        </authorList>
    </citation>
    <scope>NUCLEOTIDE SEQUENCE [LARGE SCALE GENOMIC DNA]</scope>
    <source>
        <strain evidence="4 5">DF-1</strain>
    </source>
</reference>
<dbReference type="EMBL" id="CP005077">
    <property type="protein sequence ID" value="AGM25312.1"/>
    <property type="molecule type" value="Genomic_DNA"/>
</dbReference>
<evidence type="ECO:0000256" key="3">
    <source>
        <dbReference type="NCBIfam" id="TIGR00152"/>
    </source>
</evidence>
<dbReference type="eggNOG" id="COG0237">
    <property type="taxonomic scope" value="Bacteria"/>
</dbReference>
<name>R4U1V4_9MOLU</name>
<keyword evidence="1" id="KW-0547">Nucleotide-binding</keyword>
<dbReference type="Gene3D" id="3.40.50.300">
    <property type="entry name" value="P-loop containing nucleotide triphosphate hydrolases"/>
    <property type="match status" value="1"/>
</dbReference>
<dbReference type="EC" id="2.7.1.24" evidence="3"/>
<dbReference type="InterPro" id="IPR027417">
    <property type="entry name" value="P-loop_NTPase"/>
</dbReference>
<keyword evidence="4" id="KW-0808">Transferase</keyword>
<dbReference type="PROSITE" id="PS51219">
    <property type="entry name" value="DPCK"/>
    <property type="match status" value="1"/>
</dbReference>
<dbReference type="RefSeq" id="WP_016339136.1">
    <property type="nucleotide sequence ID" value="NC_021280.1"/>
</dbReference>
<dbReference type="KEGG" id="scr:SCHRY_v1c07360"/>
<evidence type="ECO:0000313" key="4">
    <source>
        <dbReference type="EMBL" id="AGM25312.1"/>
    </source>
</evidence>
<dbReference type="GO" id="GO:0005737">
    <property type="term" value="C:cytoplasm"/>
    <property type="evidence" value="ECO:0007669"/>
    <property type="project" value="UniProtKB-UniRule"/>
</dbReference>
<dbReference type="GO" id="GO:0015937">
    <property type="term" value="P:coenzyme A biosynthetic process"/>
    <property type="evidence" value="ECO:0007669"/>
    <property type="project" value="UniProtKB-UniRule"/>
</dbReference>
<dbReference type="HOGENOM" id="CLU_057180_2_3_14"/>
<gene>
    <name evidence="4" type="primary">coaE</name>
    <name evidence="4" type="ORF">SCHRY_v1c07360</name>
</gene>